<sequence>MGGGAKPAGAKRTLHQPRIVNRESIAMKKPSCCLETLADDGLTTIHYCRTCAVFHLRIGYTTLHVKPDGLIGLGNAINTSLAKLRRRGEAIARSQAGRELENPLG</sequence>
<accession>A0ABM9NJV7</accession>
<dbReference type="Proteomes" id="UP001497493">
    <property type="component" value="Chromosome"/>
</dbReference>
<evidence type="ECO:0000313" key="2">
    <source>
        <dbReference type="Proteomes" id="UP001497493"/>
    </source>
</evidence>
<keyword evidence="2" id="KW-1185">Reference proteome</keyword>
<organism evidence="1 2">
    <name type="scientific">Candidatus Methylocalor cossyra</name>
    <dbReference type="NCBI Taxonomy" id="3108543"/>
    <lineage>
        <taxon>Bacteria</taxon>
        <taxon>Pseudomonadati</taxon>
        <taxon>Pseudomonadota</taxon>
        <taxon>Gammaproteobacteria</taxon>
        <taxon>Methylococcales</taxon>
        <taxon>Methylococcaceae</taxon>
        <taxon>Candidatus Methylocalor</taxon>
    </lineage>
</organism>
<dbReference type="EMBL" id="OZ026884">
    <property type="protein sequence ID" value="CAL1240923.1"/>
    <property type="molecule type" value="Genomic_DNA"/>
</dbReference>
<gene>
    <name evidence="1" type="ORF">MECH1_V1_2147</name>
</gene>
<proteinExistence type="predicted"/>
<evidence type="ECO:0000313" key="1">
    <source>
        <dbReference type="EMBL" id="CAL1240923.1"/>
    </source>
</evidence>
<protein>
    <submittedName>
        <fullName evidence="1">Uncharacterized protein</fullName>
    </submittedName>
</protein>
<reference evidence="1 2" key="1">
    <citation type="submission" date="2024-04" db="EMBL/GenBank/DDBJ databases">
        <authorList>
            <person name="Cremers G."/>
        </authorList>
    </citation>
    <scope>NUCLEOTIDE SEQUENCE [LARGE SCALE GENOMIC DNA]</scope>
    <source>
        <strain evidence="1">MeCH1-AG</strain>
    </source>
</reference>
<name>A0ABM9NJV7_9GAMM</name>